<sequence length="165" mass="16663">MRRSGPSAARAAADVTTFMTLAVRSGVLPSRSNRTRPVAASRTWPSNVASRGSCASAEMEHMRRSRAADASAGAERAGSAVGVGLGVGGASAEDVTLAEALPARPVRAPAPTDPAASRATTATAAVTVRVRRAAAVLFRVPRPDSSGAMRPARSGPSAGDRMGPC</sequence>
<accession>A0A251XRM3</accession>
<evidence type="ECO:0000256" key="1">
    <source>
        <dbReference type="SAM" id="MobiDB-lite"/>
    </source>
</evidence>
<feature type="region of interest" description="Disordered" evidence="1">
    <location>
        <begin position="102"/>
        <end position="121"/>
    </location>
</feature>
<proteinExistence type="predicted"/>
<reference evidence="2 3" key="1">
    <citation type="submission" date="2016-08" db="EMBL/GenBank/DDBJ databases">
        <title>Genome sequence of Clavibacter michiganensis spp. strain CASJ009.</title>
        <authorList>
            <person name="Thapa S.P."/>
            <person name="Coaker G."/>
        </authorList>
    </citation>
    <scope>NUCLEOTIDE SEQUENCE [LARGE SCALE GENOMIC DNA]</scope>
    <source>
        <strain evidence="2">CASJ009</strain>
    </source>
</reference>
<evidence type="ECO:0000313" key="3">
    <source>
        <dbReference type="Proteomes" id="UP000195106"/>
    </source>
</evidence>
<dbReference type="Proteomes" id="UP000195106">
    <property type="component" value="Unassembled WGS sequence"/>
</dbReference>
<name>A0A251XRM3_9MICO</name>
<protein>
    <submittedName>
        <fullName evidence="2">Uncharacterized protein</fullName>
    </submittedName>
</protein>
<gene>
    <name evidence="2" type="ORF">CMsap09_04745</name>
</gene>
<organism evidence="2 3">
    <name type="scientific">Clavibacter michiganensis</name>
    <dbReference type="NCBI Taxonomy" id="28447"/>
    <lineage>
        <taxon>Bacteria</taxon>
        <taxon>Bacillati</taxon>
        <taxon>Actinomycetota</taxon>
        <taxon>Actinomycetes</taxon>
        <taxon>Micrococcales</taxon>
        <taxon>Microbacteriaceae</taxon>
        <taxon>Clavibacter</taxon>
    </lineage>
</organism>
<dbReference type="EMBL" id="MDHJ01000001">
    <property type="protein sequence ID" value="OUE08234.1"/>
    <property type="molecule type" value="Genomic_DNA"/>
</dbReference>
<comment type="caution">
    <text evidence="2">The sequence shown here is derived from an EMBL/GenBank/DDBJ whole genome shotgun (WGS) entry which is preliminary data.</text>
</comment>
<feature type="region of interest" description="Disordered" evidence="1">
    <location>
        <begin position="30"/>
        <end position="49"/>
    </location>
</feature>
<evidence type="ECO:0000313" key="2">
    <source>
        <dbReference type="EMBL" id="OUE08234.1"/>
    </source>
</evidence>
<dbReference type="AlphaFoldDB" id="A0A251XRM3"/>
<feature type="region of interest" description="Disordered" evidence="1">
    <location>
        <begin position="141"/>
        <end position="165"/>
    </location>
</feature>